<name>A0A431V9I9_9PROT</name>
<accession>A0A431V9I9</accession>
<dbReference type="Proteomes" id="UP000277007">
    <property type="component" value="Unassembled WGS sequence"/>
</dbReference>
<comment type="caution">
    <text evidence="1">The sequence shown here is derived from an EMBL/GenBank/DDBJ whole genome shotgun (WGS) entry which is preliminary data.</text>
</comment>
<proteinExistence type="predicted"/>
<dbReference type="RefSeq" id="WP_126620778.1">
    <property type="nucleotide sequence ID" value="NZ_JBHUCY010000086.1"/>
</dbReference>
<dbReference type="AlphaFoldDB" id="A0A431V9I9"/>
<evidence type="ECO:0000313" key="2">
    <source>
        <dbReference type="Proteomes" id="UP000277007"/>
    </source>
</evidence>
<protein>
    <submittedName>
        <fullName evidence="1">Uncharacterized protein</fullName>
    </submittedName>
</protein>
<sequence length="91" mass="10393">MTPHSQKGFPMYSIPSHLIPNLIADLDGEHAIKVAAACFRQGAADEVQVDFFRLWGRVIRRSYNGRTSVSTYHFIDGEDLEIFDTYYPGRQ</sequence>
<dbReference type="EMBL" id="RXMA01000074">
    <property type="protein sequence ID" value="RTR11619.1"/>
    <property type="molecule type" value="Genomic_DNA"/>
</dbReference>
<reference evidence="1 2" key="1">
    <citation type="submission" date="2018-12" db="EMBL/GenBank/DDBJ databases">
        <authorList>
            <person name="Yang Y."/>
        </authorList>
    </citation>
    <scope>NUCLEOTIDE SEQUENCE [LARGE SCALE GENOMIC DNA]</scope>
    <source>
        <strain evidence="1 2">L-25-5w-1</strain>
    </source>
</reference>
<gene>
    <name evidence="1" type="ORF">EJ903_26030</name>
</gene>
<keyword evidence="2" id="KW-1185">Reference proteome</keyword>
<evidence type="ECO:0000313" key="1">
    <source>
        <dbReference type="EMBL" id="RTR11619.1"/>
    </source>
</evidence>
<organism evidence="1 2">
    <name type="scientific">Azospirillum griseum</name>
    <dbReference type="NCBI Taxonomy" id="2496639"/>
    <lineage>
        <taxon>Bacteria</taxon>
        <taxon>Pseudomonadati</taxon>
        <taxon>Pseudomonadota</taxon>
        <taxon>Alphaproteobacteria</taxon>
        <taxon>Rhodospirillales</taxon>
        <taxon>Azospirillaceae</taxon>
        <taxon>Azospirillum</taxon>
    </lineage>
</organism>